<proteinExistence type="inferred from homology"/>
<keyword evidence="4" id="KW-1003">Cell membrane</keyword>
<evidence type="ECO:0000256" key="2">
    <source>
        <dbReference type="ARBA" id="ARBA00005417"/>
    </source>
</evidence>
<accession>A0A174TCN9</accession>
<evidence type="ECO:0000256" key="3">
    <source>
        <dbReference type="ARBA" id="ARBA00022448"/>
    </source>
</evidence>
<keyword evidence="5" id="KW-0547">Nucleotide-binding</keyword>
<evidence type="ECO:0000256" key="7">
    <source>
        <dbReference type="ARBA" id="ARBA00023136"/>
    </source>
</evidence>
<dbReference type="RefSeq" id="WP_006773155.1">
    <property type="nucleotide sequence ID" value="NZ_CAJKZF010000005.1"/>
</dbReference>
<dbReference type="Pfam" id="PF00005">
    <property type="entry name" value="ABC_tran"/>
    <property type="match status" value="1"/>
</dbReference>
<dbReference type="InterPro" id="IPR027417">
    <property type="entry name" value="P-loop_NTPase"/>
</dbReference>
<dbReference type="NCBIfam" id="TIGR01727">
    <property type="entry name" value="oligo_HPY"/>
    <property type="match status" value="1"/>
</dbReference>
<dbReference type="OrthoDB" id="9806285at2"/>
<protein>
    <submittedName>
        <fullName evidence="8">ATP-binding cassette domain-containing protein</fullName>
    </submittedName>
</protein>
<evidence type="ECO:0000256" key="6">
    <source>
        <dbReference type="ARBA" id="ARBA00022840"/>
    </source>
</evidence>
<dbReference type="InterPro" id="IPR003439">
    <property type="entry name" value="ABC_transporter-like_ATP-bd"/>
</dbReference>
<dbReference type="EMBL" id="WNME01000002">
    <property type="protein sequence ID" value="MUB62115.1"/>
    <property type="molecule type" value="Genomic_DNA"/>
</dbReference>
<dbReference type="CDD" id="cd03257">
    <property type="entry name" value="ABC_NikE_OppD_transporters"/>
    <property type="match status" value="1"/>
</dbReference>
<dbReference type="InterPro" id="IPR013563">
    <property type="entry name" value="Oligopep_ABC_C"/>
</dbReference>
<comment type="subcellular location">
    <subcellularLocation>
        <location evidence="1">Cell membrane</location>
        <topology evidence="1">Peripheral membrane protein</topology>
    </subcellularLocation>
</comment>
<dbReference type="GO" id="GO:0005886">
    <property type="term" value="C:plasma membrane"/>
    <property type="evidence" value="ECO:0007669"/>
    <property type="project" value="UniProtKB-SubCell"/>
</dbReference>
<dbReference type="PANTHER" id="PTHR43297:SF2">
    <property type="entry name" value="DIPEPTIDE TRANSPORT ATP-BINDING PROTEIN DPPD"/>
    <property type="match status" value="1"/>
</dbReference>
<dbReference type="Pfam" id="PF08352">
    <property type="entry name" value="oligo_HPY"/>
    <property type="match status" value="1"/>
</dbReference>
<dbReference type="Gene3D" id="3.40.50.300">
    <property type="entry name" value="P-loop containing nucleotide triphosphate hydrolases"/>
    <property type="match status" value="1"/>
</dbReference>
<keyword evidence="3" id="KW-0813">Transport</keyword>
<dbReference type="GO" id="GO:0016887">
    <property type="term" value="F:ATP hydrolysis activity"/>
    <property type="evidence" value="ECO:0007669"/>
    <property type="project" value="InterPro"/>
</dbReference>
<dbReference type="SMART" id="SM00382">
    <property type="entry name" value="AAA"/>
    <property type="match status" value="1"/>
</dbReference>
<evidence type="ECO:0000313" key="8">
    <source>
        <dbReference type="EMBL" id="MUB62115.1"/>
    </source>
</evidence>
<dbReference type="PROSITE" id="PS50893">
    <property type="entry name" value="ABC_TRANSPORTER_2"/>
    <property type="match status" value="1"/>
</dbReference>
<dbReference type="GeneID" id="93148788"/>
<evidence type="ECO:0000256" key="4">
    <source>
        <dbReference type="ARBA" id="ARBA00022475"/>
    </source>
</evidence>
<dbReference type="GO" id="GO:0015833">
    <property type="term" value="P:peptide transport"/>
    <property type="evidence" value="ECO:0007669"/>
    <property type="project" value="InterPro"/>
</dbReference>
<evidence type="ECO:0000313" key="9">
    <source>
        <dbReference type="Proteomes" id="UP000434223"/>
    </source>
</evidence>
<sequence>MINKKIETDSFLSVKELVVEYTMEGEVVHAVNGVSFHLEKGKTLALVGETGAGKTSIAKAILRVLPDPPARVPSGSVYLDGVDLLQLKEEEMRKVRGNKISMIFQDPMTALNPVKRVGEQIAEGIRQHQKISRAEALNRACDMLNMVGISDDRVNDYPHQFSGGMKQRVVIAMALACSPDLLLADEPTTALDVTIQAQVLEMIKALRDQMNTAMIMITHDLGVVADVADDVAVVYAGEIIEYGSKEAVYDNPSHPYTRGLFGALPDLSKEVRRLNPIEGLPPDPIHLPEGCAFHPRCPYATEECRKHPVPLREVETGHWNRCLKNGTVQKKED</sequence>
<dbReference type="AlphaFoldDB" id="A0A174TCN9"/>
<name>A0A174TCN9_9FIRM</name>
<evidence type="ECO:0000256" key="1">
    <source>
        <dbReference type="ARBA" id="ARBA00004202"/>
    </source>
</evidence>
<dbReference type="FunFam" id="3.40.50.300:FF:000016">
    <property type="entry name" value="Oligopeptide ABC transporter ATP-binding component"/>
    <property type="match status" value="1"/>
</dbReference>
<dbReference type="GO" id="GO:0005524">
    <property type="term" value="F:ATP binding"/>
    <property type="evidence" value="ECO:0007669"/>
    <property type="project" value="UniProtKB-KW"/>
</dbReference>
<organism evidence="8 9">
    <name type="scientific">Hungatella hathewayi</name>
    <dbReference type="NCBI Taxonomy" id="154046"/>
    <lineage>
        <taxon>Bacteria</taxon>
        <taxon>Bacillati</taxon>
        <taxon>Bacillota</taxon>
        <taxon>Clostridia</taxon>
        <taxon>Lachnospirales</taxon>
        <taxon>Lachnospiraceae</taxon>
        <taxon>Hungatella</taxon>
    </lineage>
</organism>
<dbReference type="PROSITE" id="PS00211">
    <property type="entry name" value="ABC_TRANSPORTER_1"/>
    <property type="match status" value="1"/>
</dbReference>
<evidence type="ECO:0000256" key="5">
    <source>
        <dbReference type="ARBA" id="ARBA00022741"/>
    </source>
</evidence>
<dbReference type="SUPFAM" id="SSF52540">
    <property type="entry name" value="P-loop containing nucleoside triphosphate hydrolases"/>
    <property type="match status" value="1"/>
</dbReference>
<dbReference type="InterPro" id="IPR050388">
    <property type="entry name" value="ABC_Ni/Peptide_Import"/>
</dbReference>
<keyword evidence="6 8" id="KW-0067">ATP-binding</keyword>
<dbReference type="InterPro" id="IPR003593">
    <property type="entry name" value="AAA+_ATPase"/>
</dbReference>
<dbReference type="PANTHER" id="PTHR43297">
    <property type="entry name" value="OLIGOPEPTIDE TRANSPORT ATP-BINDING PROTEIN APPD"/>
    <property type="match status" value="1"/>
</dbReference>
<comment type="caution">
    <text evidence="8">The sequence shown here is derived from an EMBL/GenBank/DDBJ whole genome shotgun (WGS) entry which is preliminary data.</text>
</comment>
<comment type="similarity">
    <text evidence="2">Belongs to the ABC transporter superfamily.</text>
</comment>
<dbReference type="InterPro" id="IPR017871">
    <property type="entry name" value="ABC_transporter-like_CS"/>
</dbReference>
<dbReference type="Proteomes" id="UP000434223">
    <property type="component" value="Unassembled WGS sequence"/>
</dbReference>
<reference evidence="8 9" key="1">
    <citation type="submission" date="2019-09" db="EMBL/GenBank/DDBJ databases">
        <title>Draft genome sequencing of Hungatella hathewayi 123Y-2.</title>
        <authorList>
            <person name="Lv Q."/>
            <person name="Li S."/>
        </authorList>
    </citation>
    <scope>NUCLEOTIDE SEQUENCE [LARGE SCALE GENOMIC DNA]</scope>
    <source>
        <strain evidence="8 9">123Y-2</strain>
    </source>
</reference>
<gene>
    <name evidence="8" type="ORF">GNE07_03370</name>
</gene>
<keyword evidence="7" id="KW-0472">Membrane</keyword>